<accession>A0A812Q4L2</accession>
<keyword evidence="5" id="KW-1185">Reference proteome</keyword>
<organism evidence="4 5">
    <name type="scientific">Symbiodinium pilosum</name>
    <name type="common">Dinoflagellate</name>
    <dbReference type="NCBI Taxonomy" id="2952"/>
    <lineage>
        <taxon>Eukaryota</taxon>
        <taxon>Sar</taxon>
        <taxon>Alveolata</taxon>
        <taxon>Dinophyceae</taxon>
        <taxon>Suessiales</taxon>
        <taxon>Symbiodiniaceae</taxon>
        <taxon>Symbiodinium</taxon>
    </lineage>
</organism>
<gene>
    <name evidence="4" type="primary">SPY</name>
    <name evidence="4" type="ORF">SPIL2461_LOCUS9377</name>
</gene>
<dbReference type="PANTHER" id="PTHR44835">
    <property type="entry name" value="UDP-N-ACETYLGLUCOSAMINE--PEPTIDE N-ACETYLGLUCOSAMINYLTRANSFERASE SPINDLY-RELATED"/>
    <property type="match status" value="1"/>
</dbReference>
<name>A0A812Q4L2_SYMPI</name>
<keyword evidence="3" id="KW-0808">Transferase</keyword>
<evidence type="ECO:0000313" key="4">
    <source>
        <dbReference type="EMBL" id="CAE7384050.1"/>
    </source>
</evidence>
<evidence type="ECO:0000313" key="5">
    <source>
        <dbReference type="Proteomes" id="UP000649617"/>
    </source>
</evidence>
<dbReference type="PANTHER" id="PTHR44835:SF1">
    <property type="entry name" value="PROTEIN O-GLCNAC TRANSFERASE"/>
    <property type="match status" value="1"/>
</dbReference>
<comment type="caution">
    <text evidence="4">The sequence shown here is derived from an EMBL/GenBank/DDBJ whole genome shotgun (WGS) entry which is preliminary data.</text>
</comment>
<evidence type="ECO:0000256" key="1">
    <source>
        <dbReference type="ARBA" id="ARBA00004922"/>
    </source>
</evidence>
<proteinExistence type="predicted"/>
<comment type="pathway">
    <text evidence="1">Protein modification; protein glycosylation.</text>
</comment>
<dbReference type="OrthoDB" id="429945at2759"/>
<dbReference type="InterPro" id="IPR051939">
    <property type="entry name" value="Glycosyltr_41/O-GlcNAc_trsf"/>
</dbReference>
<dbReference type="EMBL" id="CAJNIZ010016324">
    <property type="protein sequence ID" value="CAE7384050.1"/>
    <property type="molecule type" value="Genomic_DNA"/>
</dbReference>
<protein>
    <submittedName>
        <fullName evidence="4">SPY protein</fullName>
    </submittedName>
</protein>
<dbReference type="Gene3D" id="3.40.50.2000">
    <property type="entry name" value="Glycogen Phosphorylase B"/>
    <property type="match status" value="1"/>
</dbReference>
<dbReference type="GO" id="GO:0016757">
    <property type="term" value="F:glycosyltransferase activity"/>
    <property type="evidence" value="ECO:0007669"/>
    <property type="project" value="UniProtKB-KW"/>
</dbReference>
<dbReference type="AlphaFoldDB" id="A0A812Q4L2"/>
<evidence type="ECO:0000256" key="3">
    <source>
        <dbReference type="ARBA" id="ARBA00022679"/>
    </source>
</evidence>
<dbReference type="Proteomes" id="UP000649617">
    <property type="component" value="Unassembled WGS sequence"/>
</dbReference>
<evidence type="ECO:0000256" key="2">
    <source>
        <dbReference type="ARBA" id="ARBA00022676"/>
    </source>
</evidence>
<sequence>MACREVVGLDSTQPFSEELVRIPGCFLCYTPPSRVPDVEALPALRNGYITFGSFSCLAKVGDPVVALWARCLHEVPSSKLLVKNKGFYSQDVQATFINKFKAYGIQEHRLKLMALAPTSFEHLNIYNEVSQGLAALLFGAFQGWCLFRKFVALILLETDQI</sequence>
<reference evidence="4" key="1">
    <citation type="submission" date="2021-02" db="EMBL/GenBank/DDBJ databases">
        <authorList>
            <person name="Dougan E. K."/>
            <person name="Rhodes N."/>
            <person name="Thang M."/>
            <person name="Chan C."/>
        </authorList>
    </citation>
    <scope>NUCLEOTIDE SEQUENCE</scope>
</reference>
<keyword evidence="2" id="KW-0328">Glycosyltransferase</keyword>
<dbReference type="Gene3D" id="3.40.50.11380">
    <property type="match status" value="1"/>
</dbReference>